<dbReference type="SUPFAM" id="SSF50494">
    <property type="entry name" value="Trypsin-like serine proteases"/>
    <property type="match status" value="1"/>
</dbReference>
<organism evidence="1 2">
    <name type="scientific">Gigaspora rosea</name>
    <dbReference type="NCBI Taxonomy" id="44941"/>
    <lineage>
        <taxon>Eukaryota</taxon>
        <taxon>Fungi</taxon>
        <taxon>Fungi incertae sedis</taxon>
        <taxon>Mucoromycota</taxon>
        <taxon>Glomeromycotina</taxon>
        <taxon>Glomeromycetes</taxon>
        <taxon>Diversisporales</taxon>
        <taxon>Gigasporaceae</taxon>
        <taxon>Gigaspora</taxon>
    </lineage>
</organism>
<dbReference type="EMBL" id="QKWP01000148">
    <property type="protein sequence ID" value="RIB26110.1"/>
    <property type="molecule type" value="Genomic_DNA"/>
</dbReference>
<accession>A0A397VU62</accession>
<dbReference type="InterPro" id="IPR009003">
    <property type="entry name" value="Peptidase_S1_PA"/>
</dbReference>
<sequence length="190" mass="21244">MKPVTIVENLSPALLEKRNNFLYPLVEGGSKIVSRNLINGTLACSAGFWIKKNNEDFILTAGHCFEIVQHYLMDIKNKYKTRIKANHMTIRWVILRLVQFQVVGSSEITNCRVHMCKTGQRTGISCSFVTAFNSIRDFDTIVVIPMENNAGGSGGSMFQYNGLNGQSHLADAVSIYIGRNFTQQAIATEY</sequence>
<protein>
    <recommendedName>
        <fullName evidence="3">Peptidase S1 domain-containing protein</fullName>
    </recommendedName>
</protein>
<evidence type="ECO:0000313" key="1">
    <source>
        <dbReference type="EMBL" id="RIB26110.1"/>
    </source>
</evidence>
<dbReference type="AlphaFoldDB" id="A0A397VU62"/>
<comment type="caution">
    <text evidence="1">The sequence shown here is derived from an EMBL/GenBank/DDBJ whole genome shotgun (WGS) entry which is preliminary data.</text>
</comment>
<dbReference type="Proteomes" id="UP000266673">
    <property type="component" value="Unassembled WGS sequence"/>
</dbReference>
<dbReference type="OrthoDB" id="2345133at2759"/>
<proteinExistence type="predicted"/>
<keyword evidence="2" id="KW-1185">Reference proteome</keyword>
<dbReference type="Gene3D" id="2.40.10.10">
    <property type="entry name" value="Trypsin-like serine proteases"/>
    <property type="match status" value="1"/>
</dbReference>
<reference evidence="1 2" key="1">
    <citation type="submission" date="2018-06" db="EMBL/GenBank/DDBJ databases">
        <title>Comparative genomics reveals the genomic features of Rhizophagus irregularis, R. cerebriforme, R. diaphanum and Gigaspora rosea, and their symbiotic lifestyle signature.</title>
        <authorList>
            <person name="Morin E."/>
            <person name="San Clemente H."/>
            <person name="Chen E.C.H."/>
            <person name="De La Providencia I."/>
            <person name="Hainaut M."/>
            <person name="Kuo A."/>
            <person name="Kohler A."/>
            <person name="Murat C."/>
            <person name="Tang N."/>
            <person name="Roy S."/>
            <person name="Loubradou J."/>
            <person name="Henrissat B."/>
            <person name="Grigoriev I.V."/>
            <person name="Corradi N."/>
            <person name="Roux C."/>
            <person name="Martin F.M."/>
        </authorList>
    </citation>
    <scope>NUCLEOTIDE SEQUENCE [LARGE SCALE GENOMIC DNA]</scope>
    <source>
        <strain evidence="1 2">DAOM 194757</strain>
    </source>
</reference>
<evidence type="ECO:0008006" key="3">
    <source>
        <dbReference type="Google" id="ProtNLM"/>
    </source>
</evidence>
<name>A0A397VU62_9GLOM</name>
<dbReference type="InterPro" id="IPR043504">
    <property type="entry name" value="Peptidase_S1_PA_chymotrypsin"/>
</dbReference>
<gene>
    <name evidence="1" type="ORF">C2G38_2164196</name>
</gene>
<evidence type="ECO:0000313" key="2">
    <source>
        <dbReference type="Proteomes" id="UP000266673"/>
    </source>
</evidence>